<dbReference type="HAMAP" id="MF_00038">
    <property type="entry name" value="MraY"/>
    <property type="match status" value="1"/>
</dbReference>
<keyword evidence="7" id="KW-0131">Cell cycle</keyword>
<keyword evidence="7" id="KW-0133">Cell shape</keyword>
<dbReference type="InterPro" id="IPR003524">
    <property type="entry name" value="PNAcMuramoyl-5peptid_Trfase"/>
</dbReference>
<keyword evidence="7 9" id="KW-0479">Metal-binding</keyword>
<feature type="transmembrane region" description="Helical" evidence="7">
    <location>
        <begin position="135"/>
        <end position="153"/>
    </location>
</feature>
<keyword evidence="7" id="KW-1003">Cell membrane</keyword>
<comment type="similarity">
    <text evidence="2 7">Belongs to the glycosyltransferase 4 family. MraY subfamily.</text>
</comment>
<dbReference type="UniPathway" id="UPA00219"/>
<dbReference type="CDD" id="cd06852">
    <property type="entry name" value="GT_MraY"/>
    <property type="match status" value="1"/>
</dbReference>
<dbReference type="InterPro" id="IPR000715">
    <property type="entry name" value="Glycosyl_transferase_4"/>
</dbReference>
<evidence type="ECO:0000256" key="2">
    <source>
        <dbReference type="ARBA" id="ARBA00005583"/>
    </source>
</evidence>
<dbReference type="PANTHER" id="PTHR22926">
    <property type="entry name" value="PHOSPHO-N-ACETYLMURAMOYL-PENTAPEPTIDE-TRANSFERASE"/>
    <property type="match status" value="1"/>
</dbReference>
<feature type="transmembrane region" description="Helical" evidence="7">
    <location>
        <begin position="159"/>
        <end position="182"/>
    </location>
</feature>
<evidence type="ECO:0000256" key="7">
    <source>
        <dbReference type="HAMAP-Rule" id="MF_00038"/>
    </source>
</evidence>
<comment type="pathway">
    <text evidence="7">Cell wall biogenesis; peptidoglycan biosynthesis.</text>
</comment>
<keyword evidence="7" id="KW-0132">Cell division</keyword>
<dbReference type="EC" id="2.7.8.13" evidence="7 8"/>
<feature type="transmembrane region" description="Helical" evidence="7">
    <location>
        <begin position="222"/>
        <end position="239"/>
    </location>
</feature>
<dbReference type="AlphaFoldDB" id="A0A7W8CZ70"/>
<feature type="transmembrane region" description="Helical" evidence="7">
    <location>
        <begin position="22"/>
        <end position="44"/>
    </location>
</feature>
<dbReference type="GO" id="GO:0051301">
    <property type="term" value="P:cell division"/>
    <property type="evidence" value="ECO:0007669"/>
    <property type="project" value="UniProtKB-KW"/>
</dbReference>
<feature type="transmembrane region" description="Helical" evidence="7">
    <location>
        <begin position="75"/>
        <end position="95"/>
    </location>
</feature>
<evidence type="ECO:0000256" key="8">
    <source>
        <dbReference type="NCBIfam" id="TIGR00445"/>
    </source>
</evidence>
<dbReference type="EMBL" id="JACHHD010000001">
    <property type="protein sequence ID" value="MBB5184081.1"/>
    <property type="molecule type" value="Genomic_DNA"/>
</dbReference>
<organism evidence="10 11">
    <name type="scientific">Faecalicoccus acidiformans</name>
    <dbReference type="NCBI Taxonomy" id="915173"/>
    <lineage>
        <taxon>Bacteria</taxon>
        <taxon>Bacillati</taxon>
        <taxon>Bacillota</taxon>
        <taxon>Erysipelotrichia</taxon>
        <taxon>Erysipelotrichales</taxon>
        <taxon>Erysipelotrichaceae</taxon>
        <taxon>Faecalicoccus</taxon>
    </lineage>
</organism>
<dbReference type="GO" id="GO:0009252">
    <property type="term" value="P:peptidoglycan biosynthetic process"/>
    <property type="evidence" value="ECO:0007669"/>
    <property type="project" value="UniProtKB-UniRule"/>
</dbReference>
<dbReference type="PROSITE" id="PS01348">
    <property type="entry name" value="MRAY_2"/>
    <property type="match status" value="1"/>
</dbReference>
<dbReference type="InterPro" id="IPR018480">
    <property type="entry name" value="PNAcMuramoyl-5peptid_Trfase_CS"/>
</dbReference>
<dbReference type="GO" id="GO:0008360">
    <property type="term" value="P:regulation of cell shape"/>
    <property type="evidence" value="ECO:0007669"/>
    <property type="project" value="UniProtKB-KW"/>
</dbReference>
<dbReference type="GO" id="GO:0071555">
    <property type="term" value="P:cell wall organization"/>
    <property type="evidence" value="ECO:0007669"/>
    <property type="project" value="UniProtKB-KW"/>
</dbReference>
<evidence type="ECO:0000256" key="3">
    <source>
        <dbReference type="ARBA" id="ARBA00022679"/>
    </source>
</evidence>
<keyword evidence="6 7" id="KW-0472">Membrane</keyword>
<comment type="cofactor">
    <cofactor evidence="7 9">
        <name>Mg(2+)</name>
        <dbReference type="ChEBI" id="CHEBI:18420"/>
    </cofactor>
</comment>
<protein>
    <recommendedName>
        <fullName evidence="7 8">Phospho-N-acetylmuramoyl-pentapeptide-transferase</fullName>
        <ecNumber evidence="7 8">2.7.8.13</ecNumber>
    </recommendedName>
    <alternativeName>
        <fullName evidence="7">UDP-MurNAc-pentapeptide phosphotransferase</fullName>
    </alternativeName>
</protein>
<feature type="transmembrane region" description="Helical" evidence="7">
    <location>
        <begin position="101"/>
        <end position="123"/>
    </location>
</feature>
<keyword evidence="3 7" id="KW-0808">Transferase</keyword>
<dbReference type="Pfam" id="PF00953">
    <property type="entry name" value="Glycos_transf_4"/>
    <property type="match status" value="1"/>
</dbReference>
<feature type="transmembrane region" description="Helical" evidence="7">
    <location>
        <begin position="194"/>
        <end position="216"/>
    </location>
</feature>
<feature type="transmembrane region" description="Helical" evidence="7">
    <location>
        <begin position="273"/>
        <end position="294"/>
    </location>
</feature>
<keyword evidence="7" id="KW-0573">Peptidoglycan synthesis</keyword>
<keyword evidence="7" id="KW-0961">Cell wall biogenesis/degradation</keyword>
<evidence type="ECO:0000256" key="6">
    <source>
        <dbReference type="ARBA" id="ARBA00023136"/>
    </source>
</evidence>
<dbReference type="GO" id="GO:0046872">
    <property type="term" value="F:metal ion binding"/>
    <property type="evidence" value="ECO:0007669"/>
    <property type="project" value="UniProtKB-KW"/>
</dbReference>
<evidence type="ECO:0000256" key="5">
    <source>
        <dbReference type="ARBA" id="ARBA00022989"/>
    </source>
</evidence>
<dbReference type="NCBIfam" id="TIGR00445">
    <property type="entry name" value="mraY"/>
    <property type="match status" value="1"/>
</dbReference>
<evidence type="ECO:0000256" key="1">
    <source>
        <dbReference type="ARBA" id="ARBA00004141"/>
    </source>
</evidence>
<comment type="caution">
    <text evidence="10">The sequence shown here is derived from an EMBL/GenBank/DDBJ whole genome shotgun (WGS) entry which is preliminary data.</text>
</comment>
<comment type="catalytic activity">
    <reaction evidence="7">
        <text>UDP-N-acetyl-alpha-D-muramoyl-L-alanyl-gamma-D-glutamyl-meso-2,6-diaminopimeloyl-D-alanyl-D-alanine + di-trans,octa-cis-undecaprenyl phosphate = di-trans,octa-cis-undecaprenyl diphospho-N-acetyl-alpha-D-muramoyl-L-alanyl-D-glutamyl-meso-2,6-diaminopimeloyl-D-alanyl-D-alanine + UMP</text>
        <dbReference type="Rhea" id="RHEA:28386"/>
        <dbReference type="ChEBI" id="CHEBI:57865"/>
        <dbReference type="ChEBI" id="CHEBI:60392"/>
        <dbReference type="ChEBI" id="CHEBI:61386"/>
        <dbReference type="ChEBI" id="CHEBI:61387"/>
        <dbReference type="EC" id="2.7.8.13"/>
    </reaction>
</comment>
<feature type="binding site" evidence="9">
    <location>
        <position position="250"/>
    </location>
    <ligand>
        <name>Mg(2+)</name>
        <dbReference type="ChEBI" id="CHEBI:18420"/>
    </ligand>
</feature>
<name>A0A7W8CZ70_9FIRM</name>
<dbReference type="Pfam" id="PF10555">
    <property type="entry name" value="MraY_sig1"/>
    <property type="match status" value="1"/>
</dbReference>
<keyword evidence="7 9" id="KW-0460">Magnesium</keyword>
<feature type="transmembrane region" description="Helical" evidence="7">
    <location>
        <begin position="321"/>
        <end position="341"/>
    </location>
</feature>
<feature type="binding site" evidence="9">
    <location>
        <position position="190"/>
    </location>
    <ligand>
        <name>Mg(2+)</name>
        <dbReference type="ChEBI" id="CHEBI:18420"/>
    </ligand>
</feature>
<keyword evidence="5 7" id="KW-1133">Transmembrane helix</keyword>
<dbReference type="PANTHER" id="PTHR22926:SF5">
    <property type="entry name" value="PHOSPHO-N-ACETYLMURAMOYL-PENTAPEPTIDE-TRANSFERASE HOMOLOG"/>
    <property type="match status" value="1"/>
</dbReference>
<keyword evidence="4 7" id="KW-0812">Transmembrane</keyword>
<dbReference type="PROSITE" id="PS01347">
    <property type="entry name" value="MRAY_1"/>
    <property type="match status" value="1"/>
</dbReference>
<sequence length="342" mass="38482">MKGRACYNELQNGEITMDFSEVLIYIFGFLGALIIMLIVMPGFIRYLHKIKFGQTEREEGLQSHKVKNGTPTMGGIAFILVPVLLYGVASCFSIVSFDMDMLIILLAFVGYGLIGFIDDYIIVVKKDNTGLKPSMKFLMQSVLAIVFYLMYVSHHETTLWIPLLNVSFDIGLLYFFLIFFMFTAETNAVNLTDGLDGLCAGQMIIALIPFGIFSWLAGYHNLVFFLVLVIGALFGYLYFNKHPAKIFMGDTGSLALGGLLAGVAMILKQEILLILIGFVFVMEVLSVVIQVTYYKRTKKRIFKMAPLHHHFELSGWSETQVVHRFWLAGVVFALIGLWMGVH</sequence>
<evidence type="ECO:0000256" key="9">
    <source>
        <dbReference type="PIRSR" id="PIRSR600715-1"/>
    </source>
</evidence>
<evidence type="ECO:0000256" key="4">
    <source>
        <dbReference type="ARBA" id="ARBA00022692"/>
    </source>
</evidence>
<reference evidence="10 11" key="1">
    <citation type="submission" date="2020-08" db="EMBL/GenBank/DDBJ databases">
        <title>Genomic Encyclopedia of Type Strains, Phase IV (KMG-IV): sequencing the most valuable type-strain genomes for metagenomic binning, comparative biology and taxonomic classification.</title>
        <authorList>
            <person name="Goeker M."/>
        </authorList>
    </citation>
    <scope>NUCLEOTIDE SEQUENCE [LARGE SCALE GENOMIC DNA]</scope>
    <source>
        <strain evidence="10 11">DSM 26963</strain>
    </source>
</reference>
<gene>
    <name evidence="7" type="primary">mraY</name>
    <name evidence="10" type="ORF">HNQ43_000114</name>
</gene>
<dbReference type="GO" id="GO:0008963">
    <property type="term" value="F:phospho-N-acetylmuramoyl-pentapeptide-transferase activity"/>
    <property type="evidence" value="ECO:0007669"/>
    <property type="project" value="UniProtKB-UniRule"/>
</dbReference>
<evidence type="ECO:0000313" key="11">
    <source>
        <dbReference type="Proteomes" id="UP000521313"/>
    </source>
</evidence>
<dbReference type="Proteomes" id="UP000521313">
    <property type="component" value="Unassembled WGS sequence"/>
</dbReference>
<proteinExistence type="inferred from homology"/>
<comment type="subcellular location">
    <subcellularLocation>
        <location evidence="7">Cell membrane</location>
        <topology evidence="7">Multi-pass membrane protein</topology>
    </subcellularLocation>
    <subcellularLocation>
        <location evidence="1">Membrane</location>
        <topology evidence="1">Multi-pass membrane protein</topology>
    </subcellularLocation>
</comment>
<accession>A0A7W8CZ70</accession>
<evidence type="ECO:0000313" key="10">
    <source>
        <dbReference type="EMBL" id="MBB5184081.1"/>
    </source>
</evidence>
<dbReference type="GO" id="GO:0005886">
    <property type="term" value="C:plasma membrane"/>
    <property type="evidence" value="ECO:0007669"/>
    <property type="project" value="UniProtKB-SubCell"/>
</dbReference>
<comment type="function">
    <text evidence="7">Catalyzes the initial step of the lipid cycle reactions in the biosynthesis of the cell wall peptidoglycan: transfers peptidoglycan precursor phospho-MurNAc-pentapeptide from UDP-MurNAc-pentapeptide onto the lipid carrier undecaprenyl phosphate, yielding undecaprenyl-pyrophosphoryl-MurNAc-pentapeptide, known as lipid I.</text>
</comment>